<evidence type="ECO:0000256" key="1">
    <source>
        <dbReference type="SAM" id="Phobius"/>
    </source>
</evidence>
<feature type="transmembrane region" description="Helical" evidence="1">
    <location>
        <begin position="65"/>
        <end position="85"/>
    </location>
</feature>
<proteinExistence type="predicted"/>
<dbReference type="Pfam" id="PF00174">
    <property type="entry name" value="Oxidored_molyb"/>
    <property type="match status" value="1"/>
</dbReference>
<protein>
    <submittedName>
        <fullName evidence="3">Oxidoreductase</fullName>
    </submittedName>
</protein>
<accession>A0ABM8GE07</accession>
<keyword evidence="1" id="KW-0472">Membrane</keyword>
<evidence type="ECO:0000313" key="4">
    <source>
        <dbReference type="Proteomes" id="UP001321498"/>
    </source>
</evidence>
<sequence length="509" mass="53368">MRRIPWATGALAGIAAACVGLGVGELLAAFVGTSPLSGVSSFVIDLTPGWLKEFVISFAGTADKVVLILSLLVVVAVTAVLAGLLERVRPPWGSALLGLLAVVAVVAVSTRSGATPLAPLPAVVGAAASIVALRLLTRRAVREERVVDAPAAAAGSTRRSFLVTSIAAAVIGAAAAATAQTVSLGSRAIETARRAIRLPQPATAAPPVPPGAILDVPGISPLITPNADFYRIDTAVFLPLLDPAEWTLKITGMVEHPVEIGYDQLLALPMTESRITIGCVSNPVGGPYISTATWLGYPIRNLLAWAKPLPDADMVLSKSSDGFTAGTPIEALTDDRDALLAVGMNGAPLPREHGFPARMVVPGLFGYVSATKWVVELEVTRYDRVQAYWTQRGWGEQGPVKMSSRIDVPIAGRKVSAGTVTVAGVAWEQHTGISKVEVQVDDGPWNEARLGDALSADTWRQWSWDWPAEPGTHTLTVRATDTDGVLQDTTMRNVLPDGATGLHAITVEV</sequence>
<keyword evidence="1" id="KW-0812">Transmembrane</keyword>
<feature type="transmembrane region" description="Helical" evidence="1">
    <location>
        <begin position="116"/>
        <end position="136"/>
    </location>
</feature>
<dbReference type="SUPFAM" id="SSF81296">
    <property type="entry name" value="E set domains"/>
    <property type="match status" value="1"/>
</dbReference>
<dbReference type="Gene3D" id="2.60.40.650">
    <property type="match status" value="1"/>
</dbReference>
<feature type="transmembrane region" description="Helical" evidence="1">
    <location>
        <begin position="92"/>
        <end position="110"/>
    </location>
</feature>
<keyword evidence="1" id="KW-1133">Transmembrane helix</keyword>
<dbReference type="SUPFAM" id="SSF56524">
    <property type="entry name" value="Oxidoreductase molybdopterin-binding domain"/>
    <property type="match status" value="1"/>
</dbReference>
<dbReference type="EMBL" id="AP027731">
    <property type="protein sequence ID" value="BDZ46512.1"/>
    <property type="molecule type" value="Genomic_DNA"/>
</dbReference>
<dbReference type="Proteomes" id="UP001321498">
    <property type="component" value="Chromosome"/>
</dbReference>
<evidence type="ECO:0000259" key="2">
    <source>
        <dbReference type="Pfam" id="PF00174"/>
    </source>
</evidence>
<dbReference type="PANTHER" id="PTHR19372">
    <property type="entry name" value="SULFITE REDUCTASE"/>
    <property type="match status" value="1"/>
</dbReference>
<gene>
    <name evidence="3" type="ORF">GCM10025866_24210</name>
</gene>
<name>A0ABM8GE07_9MICO</name>
<dbReference type="InterPro" id="IPR036374">
    <property type="entry name" value="OxRdtase_Mopterin-bd_sf"/>
</dbReference>
<dbReference type="Pfam" id="PF17957">
    <property type="entry name" value="Big_7"/>
    <property type="match status" value="1"/>
</dbReference>
<dbReference type="InterPro" id="IPR000572">
    <property type="entry name" value="OxRdtase_Mopterin-bd_dom"/>
</dbReference>
<organism evidence="3 4">
    <name type="scientific">Naasia aerilata</name>
    <dbReference type="NCBI Taxonomy" id="1162966"/>
    <lineage>
        <taxon>Bacteria</taxon>
        <taxon>Bacillati</taxon>
        <taxon>Actinomycetota</taxon>
        <taxon>Actinomycetes</taxon>
        <taxon>Micrococcales</taxon>
        <taxon>Microbacteriaceae</taxon>
        <taxon>Naasia</taxon>
    </lineage>
</organism>
<dbReference type="RefSeq" id="WP_286276558.1">
    <property type="nucleotide sequence ID" value="NZ_AP027731.1"/>
</dbReference>
<feature type="domain" description="Oxidoreductase molybdopterin-binding" evidence="2">
    <location>
        <begin position="239"/>
        <end position="388"/>
    </location>
</feature>
<dbReference type="PROSITE" id="PS51257">
    <property type="entry name" value="PROKAR_LIPOPROTEIN"/>
    <property type="match status" value="1"/>
</dbReference>
<reference evidence="4" key="1">
    <citation type="journal article" date="2019" name="Int. J. Syst. Evol. Microbiol.">
        <title>The Global Catalogue of Microorganisms (GCM) 10K type strain sequencing project: providing services to taxonomists for standard genome sequencing and annotation.</title>
        <authorList>
            <consortium name="The Broad Institute Genomics Platform"/>
            <consortium name="The Broad Institute Genome Sequencing Center for Infectious Disease"/>
            <person name="Wu L."/>
            <person name="Ma J."/>
        </authorList>
    </citation>
    <scope>NUCLEOTIDE SEQUENCE [LARGE SCALE GENOMIC DNA]</scope>
    <source>
        <strain evidence="4">NBRC 108725</strain>
    </source>
</reference>
<dbReference type="InterPro" id="IPR014756">
    <property type="entry name" value="Ig_E-set"/>
</dbReference>
<dbReference type="PANTHER" id="PTHR19372:SF7">
    <property type="entry name" value="SULFITE OXIDASE, MITOCHONDRIAL"/>
    <property type="match status" value="1"/>
</dbReference>
<dbReference type="Gene3D" id="3.90.420.10">
    <property type="entry name" value="Oxidoreductase, molybdopterin-binding domain"/>
    <property type="match status" value="1"/>
</dbReference>
<keyword evidence="4" id="KW-1185">Reference proteome</keyword>
<evidence type="ECO:0000313" key="3">
    <source>
        <dbReference type="EMBL" id="BDZ46512.1"/>
    </source>
</evidence>
<feature type="transmembrane region" description="Helical" evidence="1">
    <location>
        <begin position="161"/>
        <end position="179"/>
    </location>
</feature>